<protein>
    <submittedName>
        <fullName evidence="2">Uncharacterized protein</fullName>
    </submittedName>
</protein>
<evidence type="ECO:0000313" key="2">
    <source>
        <dbReference type="EMBL" id="KAG5631376.1"/>
    </source>
</evidence>
<evidence type="ECO:0000313" key="3">
    <source>
        <dbReference type="Proteomes" id="UP000824120"/>
    </source>
</evidence>
<dbReference type="Proteomes" id="UP000824120">
    <property type="component" value="Chromosome 1"/>
</dbReference>
<organism evidence="2 3">
    <name type="scientific">Solanum commersonii</name>
    <name type="common">Commerson's wild potato</name>
    <name type="synonym">Commerson's nightshade</name>
    <dbReference type="NCBI Taxonomy" id="4109"/>
    <lineage>
        <taxon>Eukaryota</taxon>
        <taxon>Viridiplantae</taxon>
        <taxon>Streptophyta</taxon>
        <taxon>Embryophyta</taxon>
        <taxon>Tracheophyta</taxon>
        <taxon>Spermatophyta</taxon>
        <taxon>Magnoliopsida</taxon>
        <taxon>eudicotyledons</taxon>
        <taxon>Gunneridae</taxon>
        <taxon>Pentapetalae</taxon>
        <taxon>asterids</taxon>
        <taxon>lamiids</taxon>
        <taxon>Solanales</taxon>
        <taxon>Solanaceae</taxon>
        <taxon>Solanoideae</taxon>
        <taxon>Solaneae</taxon>
        <taxon>Solanum</taxon>
    </lineage>
</organism>
<dbReference type="EMBL" id="JACXVP010000001">
    <property type="protein sequence ID" value="KAG5631376.1"/>
    <property type="molecule type" value="Genomic_DNA"/>
</dbReference>
<comment type="caution">
    <text evidence="2">The sequence shown here is derived from an EMBL/GenBank/DDBJ whole genome shotgun (WGS) entry which is preliminary data.</text>
</comment>
<gene>
    <name evidence="2" type="ORF">H5410_003093</name>
</gene>
<reference evidence="2 3" key="1">
    <citation type="submission" date="2020-09" db="EMBL/GenBank/DDBJ databases">
        <title>De no assembly of potato wild relative species, Solanum commersonii.</title>
        <authorList>
            <person name="Cho K."/>
        </authorList>
    </citation>
    <scope>NUCLEOTIDE SEQUENCE [LARGE SCALE GENOMIC DNA]</scope>
    <source>
        <strain evidence="2">LZ3.2</strain>
        <tissue evidence="2">Leaf</tissue>
    </source>
</reference>
<keyword evidence="3" id="KW-1185">Reference proteome</keyword>
<dbReference type="AlphaFoldDB" id="A0A9J6B432"/>
<proteinExistence type="predicted"/>
<feature type="compositionally biased region" description="Basic and acidic residues" evidence="1">
    <location>
        <begin position="69"/>
        <end position="79"/>
    </location>
</feature>
<evidence type="ECO:0000256" key="1">
    <source>
        <dbReference type="SAM" id="MobiDB-lite"/>
    </source>
</evidence>
<name>A0A9J6B432_SOLCO</name>
<accession>A0A9J6B432</accession>
<sequence>MVSEKFFAEPMPDEEIVEKEAKIVDSSYDIKPCDIVYTSLREENRVSNFGTYQLNSENNIISLTGASRESQKSETKENDIYQGSECQDIAART</sequence>
<feature type="region of interest" description="Disordered" evidence="1">
    <location>
        <begin position="65"/>
        <end position="93"/>
    </location>
</feature>